<organism evidence="3 4">
    <name type="scientific">Ravibacter arvi</name>
    <dbReference type="NCBI Taxonomy" id="2051041"/>
    <lineage>
        <taxon>Bacteria</taxon>
        <taxon>Pseudomonadati</taxon>
        <taxon>Bacteroidota</taxon>
        <taxon>Cytophagia</taxon>
        <taxon>Cytophagales</taxon>
        <taxon>Spirosomataceae</taxon>
        <taxon>Ravibacter</taxon>
    </lineage>
</organism>
<accession>A0ABP8M6E2</accession>
<reference evidence="4" key="1">
    <citation type="journal article" date="2019" name="Int. J. Syst. Evol. Microbiol.">
        <title>The Global Catalogue of Microorganisms (GCM) 10K type strain sequencing project: providing services to taxonomists for standard genome sequencing and annotation.</title>
        <authorList>
            <consortium name="The Broad Institute Genomics Platform"/>
            <consortium name="The Broad Institute Genome Sequencing Center for Infectious Disease"/>
            <person name="Wu L."/>
            <person name="Ma J."/>
        </authorList>
    </citation>
    <scope>NUCLEOTIDE SEQUENCE [LARGE SCALE GENOMIC DNA]</scope>
    <source>
        <strain evidence="4">JCM 31920</strain>
    </source>
</reference>
<dbReference type="EMBL" id="BAABEY010000033">
    <property type="protein sequence ID" value="GAA4445327.1"/>
    <property type="molecule type" value="Genomic_DNA"/>
</dbReference>
<evidence type="ECO:0000313" key="4">
    <source>
        <dbReference type="Proteomes" id="UP001501508"/>
    </source>
</evidence>
<dbReference type="Gene3D" id="2.70.98.70">
    <property type="match status" value="1"/>
</dbReference>
<evidence type="ECO:0000313" key="3">
    <source>
        <dbReference type="EMBL" id="GAA4445327.1"/>
    </source>
</evidence>
<sequence>MIGRVGAVVFLLTAPGQITSAYTQSEMSPLTTQYSREFISKAIKWDNSWIQYPAYRDRSAWNKIPEATKESLIHQGEQYLDFEWPHIKATDYLLFTRTGDRAKVDDLNRRRDGALNALMMAELTEGKGRFLDDLINGVFSTCQTTYWGSSAHFYLYGYEGGLDNPTTILPDIENPVIDIFGSNTAATLAWIYHFLHDEFDKISPVISQRIRYEINSKILQPYYQRDDFWWLFGRNGDGRVNNWNLWCNLNLLNVIMLMEDDPSRKLEAVYKNLSSVDVFINNYPPDGSCSEGPSYWGAAVGRLFTYLDLLHRMSDGRIDIFKNEKIRDMGRYIYRVYISNGTYYTNYADAPARISQGPERIFRIGQLIEDQVMQSFGVFLKSRSGVDRRGGASLEDLFRPVDWGTVKLAEPLIADYFFPDWDMALARDRQGTNHGFYFSAKGGNNAEQHNHNDVGSFMLYYNGQPVFLDVGVGNYTKETFGKGRYNIWTMQSNYHNLPVINGVGQKNGGNFKATDSKYTASSAKVSFSTDISKAYPTEAKVTSWIRSYTLERGKRFVINDHYRLTENKGGNTVNFMTNLLCSLHGPGVVKLEGKDFLLHMKYDAALLKATIEDFDITDSKLRAGVGEKVSRLVFELQGDQLDGNTEFEVVASK</sequence>
<feature type="domain" description="Heparinase II/III-like C-terminal" evidence="2">
    <location>
        <begin position="418"/>
        <end position="591"/>
    </location>
</feature>
<evidence type="ECO:0000259" key="2">
    <source>
        <dbReference type="Pfam" id="PF07940"/>
    </source>
</evidence>
<dbReference type="Pfam" id="PF07940">
    <property type="entry name" value="Hepar_II_III_C"/>
    <property type="match status" value="1"/>
</dbReference>
<comment type="subcellular location">
    <subcellularLocation>
        <location evidence="1">Cell envelope</location>
    </subcellularLocation>
</comment>
<dbReference type="SUPFAM" id="SSF48230">
    <property type="entry name" value="Chondroitin AC/alginate lyase"/>
    <property type="match status" value="1"/>
</dbReference>
<dbReference type="Proteomes" id="UP001501508">
    <property type="component" value="Unassembled WGS sequence"/>
</dbReference>
<dbReference type="Gene3D" id="1.50.10.100">
    <property type="entry name" value="Chondroitin AC/alginate lyase"/>
    <property type="match status" value="1"/>
</dbReference>
<proteinExistence type="predicted"/>
<comment type="caution">
    <text evidence="3">The sequence shown here is derived from an EMBL/GenBank/DDBJ whole genome shotgun (WGS) entry which is preliminary data.</text>
</comment>
<dbReference type="InterPro" id="IPR008929">
    <property type="entry name" value="Chondroitin_lyas"/>
</dbReference>
<keyword evidence="4" id="KW-1185">Reference proteome</keyword>
<evidence type="ECO:0000256" key="1">
    <source>
        <dbReference type="ARBA" id="ARBA00004196"/>
    </source>
</evidence>
<protein>
    <submittedName>
        <fullName evidence="3">Heparinase II/III family protein</fullName>
    </submittedName>
</protein>
<gene>
    <name evidence="3" type="ORF">GCM10023091_36850</name>
</gene>
<name>A0ABP8M6E2_9BACT</name>
<dbReference type="InterPro" id="IPR012480">
    <property type="entry name" value="Hepar_II_III_C"/>
</dbReference>